<keyword evidence="1" id="KW-1133">Transmembrane helix</keyword>
<protein>
    <submittedName>
        <fullName evidence="2">DUF805 domain-containing protein</fullName>
    </submittedName>
</protein>
<dbReference type="EMBL" id="JBHRVA010000002">
    <property type="protein sequence ID" value="MFC3301348.1"/>
    <property type="molecule type" value="Genomic_DNA"/>
</dbReference>
<keyword evidence="1" id="KW-0812">Transmembrane</keyword>
<organism evidence="2 3">
    <name type="scientific">Parvularcula lutaonensis</name>
    <dbReference type="NCBI Taxonomy" id="491923"/>
    <lineage>
        <taxon>Bacteria</taxon>
        <taxon>Pseudomonadati</taxon>
        <taxon>Pseudomonadota</taxon>
        <taxon>Alphaproteobacteria</taxon>
        <taxon>Parvularculales</taxon>
        <taxon>Parvularculaceae</taxon>
        <taxon>Parvularcula</taxon>
    </lineage>
</organism>
<keyword evidence="3" id="KW-1185">Reference proteome</keyword>
<dbReference type="Proteomes" id="UP001595607">
    <property type="component" value="Unassembled WGS sequence"/>
</dbReference>
<comment type="caution">
    <text evidence="2">The sequence shown here is derived from an EMBL/GenBank/DDBJ whole genome shotgun (WGS) entry which is preliminary data.</text>
</comment>
<dbReference type="PANTHER" id="PTHR34980">
    <property type="entry name" value="INNER MEMBRANE PROTEIN-RELATED-RELATED"/>
    <property type="match status" value="1"/>
</dbReference>
<evidence type="ECO:0000256" key="1">
    <source>
        <dbReference type="SAM" id="Phobius"/>
    </source>
</evidence>
<dbReference type="Pfam" id="PF05656">
    <property type="entry name" value="DUF805"/>
    <property type="match status" value="1"/>
</dbReference>
<dbReference type="RefSeq" id="WP_189572190.1">
    <property type="nucleotide sequence ID" value="NZ_BMXU01000001.1"/>
</dbReference>
<evidence type="ECO:0000313" key="2">
    <source>
        <dbReference type="EMBL" id="MFC3301348.1"/>
    </source>
</evidence>
<evidence type="ECO:0000313" key="3">
    <source>
        <dbReference type="Proteomes" id="UP001595607"/>
    </source>
</evidence>
<feature type="transmembrane region" description="Helical" evidence="1">
    <location>
        <begin position="130"/>
        <end position="151"/>
    </location>
</feature>
<dbReference type="InterPro" id="IPR008523">
    <property type="entry name" value="DUF805"/>
</dbReference>
<keyword evidence="1" id="KW-0472">Membrane</keyword>
<feature type="transmembrane region" description="Helical" evidence="1">
    <location>
        <begin position="75"/>
        <end position="95"/>
    </location>
</feature>
<proteinExistence type="predicted"/>
<sequence length="174" mass="18799">MFDFLFNPSGRISRKGYWIGFLLPYLALTELAPRLLGGVPGMGVVFGLIALFYLWPSVIAVPFKRMHDLGKSGWLYLGAMIVALVLIVAAVVMGAGQADGGFEGFAAQMESMPEDEVGMFMFELVMKSPAAMVMGAMASIIYFGFVIYLLFFPGQSGPNQYGNDPLVGGRGFAD</sequence>
<reference evidence="3" key="1">
    <citation type="journal article" date="2019" name="Int. J. Syst. Evol. Microbiol.">
        <title>The Global Catalogue of Microorganisms (GCM) 10K type strain sequencing project: providing services to taxonomists for standard genome sequencing and annotation.</title>
        <authorList>
            <consortium name="The Broad Institute Genomics Platform"/>
            <consortium name="The Broad Institute Genome Sequencing Center for Infectious Disease"/>
            <person name="Wu L."/>
            <person name="Ma J."/>
        </authorList>
    </citation>
    <scope>NUCLEOTIDE SEQUENCE [LARGE SCALE GENOMIC DNA]</scope>
    <source>
        <strain evidence="3">KCTC 22245</strain>
    </source>
</reference>
<accession>A0ABV7M7C1</accession>
<name>A0ABV7M7C1_9PROT</name>
<feature type="transmembrane region" description="Helical" evidence="1">
    <location>
        <begin position="42"/>
        <end position="63"/>
    </location>
</feature>
<gene>
    <name evidence="2" type="ORF">ACFONP_01210</name>
</gene>
<dbReference type="PANTHER" id="PTHR34980:SF3">
    <property type="entry name" value="BLR8105 PROTEIN"/>
    <property type="match status" value="1"/>
</dbReference>